<dbReference type="Pfam" id="PF20171">
    <property type="entry name" value="OpcA_G6PD_C"/>
    <property type="match status" value="1"/>
</dbReference>
<feature type="domain" description="Glucose-6-phosphate dehydrogenase assembly protein OpcA C-terminal" evidence="3">
    <location>
        <begin position="255"/>
        <end position="432"/>
    </location>
</feature>
<dbReference type="Gene3D" id="1.10.101.10">
    <property type="entry name" value="PGBD-like superfamily/PGBD"/>
    <property type="match status" value="1"/>
</dbReference>
<dbReference type="RefSeq" id="WP_011244079.1">
    <property type="nucleotide sequence ID" value="NC_006576.1"/>
</dbReference>
<dbReference type="KEGG" id="syc:syc1769_d"/>
<dbReference type="Pfam" id="PF01471">
    <property type="entry name" value="PG_binding_1"/>
    <property type="match status" value="1"/>
</dbReference>
<gene>
    <name evidence="4" type="primary">opcA</name>
    <name evidence="4" type="ordered locus">syc1769_d</name>
</gene>
<dbReference type="Pfam" id="PF10128">
    <property type="entry name" value="OpcA_G6PD_assem"/>
    <property type="match status" value="1"/>
</dbReference>
<dbReference type="SUPFAM" id="SSF47090">
    <property type="entry name" value="PGBD-like"/>
    <property type="match status" value="1"/>
</dbReference>
<dbReference type="GeneID" id="72431220"/>
<dbReference type="NCBIfam" id="TIGR00534">
    <property type="entry name" value="OpcA"/>
    <property type="match status" value="1"/>
</dbReference>
<evidence type="ECO:0000259" key="1">
    <source>
        <dbReference type="Pfam" id="PF01471"/>
    </source>
</evidence>
<evidence type="ECO:0000313" key="5">
    <source>
        <dbReference type="Proteomes" id="UP000001175"/>
    </source>
</evidence>
<dbReference type="InterPro" id="IPR046801">
    <property type="entry name" value="OpcA_G6PD_N"/>
</dbReference>
<dbReference type="InterPro" id="IPR046802">
    <property type="entry name" value="OpcA_G6PD_C"/>
</dbReference>
<feature type="domain" description="Glucose-6-phosphate dehydrogenase assembly protein OpcA N-terminal" evidence="2">
    <location>
        <begin position="131"/>
        <end position="247"/>
    </location>
</feature>
<evidence type="ECO:0000259" key="3">
    <source>
        <dbReference type="Pfam" id="PF20171"/>
    </source>
</evidence>
<proteinExistence type="predicted"/>
<name>A0A0H3K4F7_SYNP6</name>
<dbReference type="PANTHER" id="PTHR38658:SF1">
    <property type="entry name" value="OXPP CYCLE PROTEIN OPCA-RELATED"/>
    <property type="match status" value="1"/>
</dbReference>
<dbReference type="InterPro" id="IPR036366">
    <property type="entry name" value="PGBDSf"/>
</dbReference>
<dbReference type="InterPro" id="IPR004555">
    <property type="entry name" value="G6PDH_assembly_OpcA"/>
</dbReference>
<dbReference type="Proteomes" id="UP000001175">
    <property type="component" value="Chromosome"/>
</dbReference>
<dbReference type="InterPro" id="IPR036365">
    <property type="entry name" value="PGBD-like_sf"/>
</dbReference>
<dbReference type="AlphaFoldDB" id="A0A0H3K4F7"/>
<dbReference type="eggNOG" id="COG3429">
    <property type="taxonomic scope" value="Bacteria"/>
</dbReference>
<protein>
    <submittedName>
        <fullName evidence="4">Glucose 6-phosphate dehydrogenase assembly protein</fullName>
    </submittedName>
</protein>
<accession>A0A0H3K4F7</accession>
<dbReference type="eggNOG" id="COG3409">
    <property type="taxonomic scope" value="Bacteria"/>
</dbReference>
<dbReference type="EMBL" id="AP008231">
    <property type="protein sequence ID" value="BAD79959.1"/>
    <property type="molecule type" value="Genomic_DNA"/>
</dbReference>
<dbReference type="InterPro" id="IPR002477">
    <property type="entry name" value="Peptidoglycan-bd-like"/>
</dbReference>
<feature type="domain" description="Peptidoglycan binding-like" evidence="1">
    <location>
        <begin position="55"/>
        <end position="106"/>
    </location>
</feature>
<dbReference type="SMR" id="A0A0H3K4F7"/>
<organism evidence="4 5">
    <name type="scientific">Synechococcus sp. (strain ATCC 27144 / PCC 6301 / SAUG 1402/1)</name>
    <name type="common">Anacystis nidulans</name>
    <dbReference type="NCBI Taxonomy" id="269084"/>
    <lineage>
        <taxon>Bacteria</taxon>
        <taxon>Bacillati</taxon>
        <taxon>Cyanobacteriota</taxon>
        <taxon>Cyanophyceae</taxon>
        <taxon>Synechococcales</taxon>
        <taxon>Synechococcaceae</taxon>
        <taxon>Synechococcus</taxon>
    </lineage>
</organism>
<sequence>MTTATPLLSLQKPTPIALAEIEESLSQLWANQQHSGAGALVSRAATFSIVVYEPEEFQQILAALGLYHGHLDGLHGPMTRAAIAQAQTQFGLPSTGRPDSATFKALRQAYQALKHSPSLTNQDLRGAVLSNVIATQNPCRIVSLCPTLEGDRPISAEVSAYCPITSAKQASLICCEAVTLRGSQAEMEAIGTFVSELLLPGLPRYVWWKATPNPEQLLFQQLANSCNCMIFDSSYFSDPEAEFLRFQDLIDQETYIADLNWHRLAAWQELTAAAFDPPERRDGLLEVDQLVIDYEKGNPAQALMYMGWIASRLGWQPVSYRCEGGEYDLRQIEFRTEDDRMVKVELAGIPVGDPGLVLGDLIALRLTSENPDADCCTILCSETTGCMRMEAGGGAQSCRTEQVAPPSNETSESLLAMQMQRWGRDALYEESLAVIAVALRQRTHA</sequence>
<evidence type="ECO:0000313" key="4">
    <source>
        <dbReference type="EMBL" id="BAD79959.1"/>
    </source>
</evidence>
<evidence type="ECO:0000259" key="2">
    <source>
        <dbReference type="Pfam" id="PF10128"/>
    </source>
</evidence>
<reference evidence="4 5" key="1">
    <citation type="journal article" date="2007" name="Photosyn. Res.">
        <title>Complete nucleotide sequence of the freshwater unicellular cyanobacterium Synechococcus elongatus PCC 6301 chromosome: gene content and organization.</title>
        <authorList>
            <person name="Sugita C."/>
            <person name="Ogata K."/>
            <person name="Shikata M."/>
            <person name="Jikuya H."/>
            <person name="Takano J."/>
            <person name="Furumichi M."/>
            <person name="Kanehisa M."/>
            <person name="Omata T."/>
            <person name="Sugiura M."/>
            <person name="Sugita M."/>
        </authorList>
    </citation>
    <scope>NUCLEOTIDE SEQUENCE [LARGE SCALE GENOMIC DNA]</scope>
    <source>
        <strain evidence="5">ATCC 27144 / PCC 6301 / SAUG 1402/1</strain>
    </source>
</reference>
<dbReference type="PANTHER" id="PTHR38658">
    <property type="entry name" value="OXPP CYCLE PROTEIN OPCA-RELATED"/>
    <property type="match status" value="1"/>
</dbReference>